<evidence type="ECO:0000313" key="2">
    <source>
        <dbReference type="Proteomes" id="UP000789706"/>
    </source>
</evidence>
<keyword evidence="2" id="KW-1185">Reference proteome</keyword>
<organism evidence="1 2">
    <name type="scientific">Diversispora eburnea</name>
    <dbReference type="NCBI Taxonomy" id="1213867"/>
    <lineage>
        <taxon>Eukaryota</taxon>
        <taxon>Fungi</taxon>
        <taxon>Fungi incertae sedis</taxon>
        <taxon>Mucoromycota</taxon>
        <taxon>Glomeromycotina</taxon>
        <taxon>Glomeromycetes</taxon>
        <taxon>Diversisporales</taxon>
        <taxon>Diversisporaceae</taxon>
        <taxon>Diversispora</taxon>
    </lineage>
</organism>
<dbReference type="Proteomes" id="UP000789706">
    <property type="component" value="Unassembled WGS sequence"/>
</dbReference>
<dbReference type="EMBL" id="CAJVPK010003719">
    <property type="protein sequence ID" value="CAG8630327.1"/>
    <property type="molecule type" value="Genomic_DNA"/>
</dbReference>
<feature type="non-terminal residue" evidence="1">
    <location>
        <position position="40"/>
    </location>
</feature>
<proteinExistence type="predicted"/>
<feature type="non-terminal residue" evidence="1">
    <location>
        <position position="1"/>
    </location>
</feature>
<sequence>EAPVTSHSYFINYLLTAIAFYHTSLAIFHTSVSEACKFSQ</sequence>
<comment type="caution">
    <text evidence="1">The sequence shown here is derived from an EMBL/GenBank/DDBJ whole genome shotgun (WGS) entry which is preliminary data.</text>
</comment>
<accession>A0A9N9D731</accession>
<protein>
    <submittedName>
        <fullName evidence="1">3195_t:CDS:1</fullName>
    </submittedName>
</protein>
<evidence type="ECO:0000313" key="1">
    <source>
        <dbReference type="EMBL" id="CAG8630327.1"/>
    </source>
</evidence>
<reference evidence="1" key="1">
    <citation type="submission" date="2021-06" db="EMBL/GenBank/DDBJ databases">
        <authorList>
            <person name="Kallberg Y."/>
            <person name="Tangrot J."/>
            <person name="Rosling A."/>
        </authorList>
    </citation>
    <scope>NUCLEOTIDE SEQUENCE</scope>
    <source>
        <strain evidence="1">AZ414A</strain>
    </source>
</reference>
<dbReference type="AlphaFoldDB" id="A0A9N9D731"/>
<gene>
    <name evidence="1" type="ORF">DEBURN_LOCUS10747</name>
</gene>
<name>A0A9N9D731_9GLOM</name>